<feature type="domain" description="RNase H type-1" evidence="1">
    <location>
        <begin position="65"/>
        <end position="139"/>
    </location>
</feature>
<dbReference type="OrthoDB" id="1690312at2759"/>
<dbReference type="GO" id="GO:0003676">
    <property type="term" value="F:nucleic acid binding"/>
    <property type="evidence" value="ECO:0007669"/>
    <property type="project" value="InterPro"/>
</dbReference>
<protein>
    <recommendedName>
        <fullName evidence="1">RNase H type-1 domain-containing protein</fullName>
    </recommendedName>
</protein>
<gene>
    <name evidence="2" type="ORF">PanWU01x14_242830</name>
</gene>
<evidence type="ECO:0000313" key="3">
    <source>
        <dbReference type="Proteomes" id="UP000237105"/>
    </source>
</evidence>
<dbReference type="GO" id="GO:0004523">
    <property type="term" value="F:RNA-DNA hybrid ribonuclease activity"/>
    <property type="evidence" value="ECO:0007669"/>
    <property type="project" value="InterPro"/>
</dbReference>
<dbReference type="Pfam" id="PF13456">
    <property type="entry name" value="RVT_3"/>
    <property type="match status" value="1"/>
</dbReference>
<comment type="caution">
    <text evidence="2">The sequence shown here is derived from an EMBL/GenBank/DDBJ whole genome shotgun (WGS) entry which is preliminary data.</text>
</comment>
<evidence type="ECO:0000259" key="1">
    <source>
        <dbReference type="Pfam" id="PF13456"/>
    </source>
</evidence>
<evidence type="ECO:0000313" key="2">
    <source>
        <dbReference type="EMBL" id="PON47662.1"/>
    </source>
</evidence>
<proteinExistence type="predicted"/>
<keyword evidence="3" id="KW-1185">Reference proteome</keyword>
<dbReference type="AlphaFoldDB" id="A0A2P5BFU9"/>
<organism evidence="2 3">
    <name type="scientific">Parasponia andersonii</name>
    <name type="common">Sponia andersonii</name>
    <dbReference type="NCBI Taxonomy" id="3476"/>
    <lineage>
        <taxon>Eukaryota</taxon>
        <taxon>Viridiplantae</taxon>
        <taxon>Streptophyta</taxon>
        <taxon>Embryophyta</taxon>
        <taxon>Tracheophyta</taxon>
        <taxon>Spermatophyta</taxon>
        <taxon>Magnoliopsida</taxon>
        <taxon>eudicotyledons</taxon>
        <taxon>Gunneridae</taxon>
        <taxon>Pentapetalae</taxon>
        <taxon>rosids</taxon>
        <taxon>fabids</taxon>
        <taxon>Rosales</taxon>
        <taxon>Cannabaceae</taxon>
        <taxon>Parasponia</taxon>
    </lineage>
</organism>
<accession>A0A2P5BFU9</accession>
<dbReference type="InterPro" id="IPR002156">
    <property type="entry name" value="RNaseH_domain"/>
</dbReference>
<dbReference type="EMBL" id="JXTB01000291">
    <property type="protein sequence ID" value="PON47662.1"/>
    <property type="molecule type" value="Genomic_DNA"/>
</dbReference>
<sequence length="143" mass="15675">MSCPLCSKEPESLEHLFLFCDFAQSTVANLSLGSPAYTQLYSFIQGMALMTTAYQSPLEGWVKINFDVAMGSQKMCLAVVGRDHGGSILFVVTQQLYLSSPLVGEARVALLGISEALKRNYLYAIIEGNSCLVISKLRNALYH</sequence>
<name>A0A2P5BFU9_PARAD</name>
<dbReference type="Proteomes" id="UP000237105">
    <property type="component" value="Unassembled WGS sequence"/>
</dbReference>
<reference evidence="3" key="1">
    <citation type="submission" date="2016-06" db="EMBL/GenBank/DDBJ databases">
        <title>Parallel loss of symbiosis genes in relatives of nitrogen-fixing non-legume Parasponia.</title>
        <authorList>
            <person name="Van Velzen R."/>
            <person name="Holmer R."/>
            <person name="Bu F."/>
            <person name="Rutten L."/>
            <person name="Van Zeijl A."/>
            <person name="Liu W."/>
            <person name="Santuari L."/>
            <person name="Cao Q."/>
            <person name="Sharma T."/>
            <person name="Shen D."/>
            <person name="Roswanjaya Y."/>
            <person name="Wardhani T."/>
            <person name="Kalhor M.S."/>
            <person name="Jansen J."/>
            <person name="Van den Hoogen J."/>
            <person name="Gungor B."/>
            <person name="Hartog M."/>
            <person name="Hontelez J."/>
            <person name="Verver J."/>
            <person name="Yang W.-C."/>
            <person name="Schijlen E."/>
            <person name="Repin R."/>
            <person name="Schilthuizen M."/>
            <person name="Schranz E."/>
            <person name="Heidstra R."/>
            <person name="Miyata K."/>
            <person name="Fedorova E."/>
            <person name="Kohlen W."/>
            <person name="Bisseling T."/>
            <person name="Smit S."/>
            <person name="Geurts R."/>
        </authorList>
    </citation>
    <scope>NUCLEOTIDE SEQUENCE [LARGE SCALE GENOMIC DNA]</scope>
    <source>
        <strain evidence="3">cv. WU1-14</strain>
    </source>
</reference>